<proteinExistence type="predicted"/>
<evidence type="ECO:0000313" key="3">
    <source>
        <dbReference type="EMBL" id="KAL0429152.1"/>
    </source>
</evidence>
<reference evidence="3" key="1">
    <citation type="submission" date="2020-06" db="EMBL/GenBank/DDBJ databases">
        <authorList>
            <person name="Li T."/>
            <person name="Hu X."/>
            <person name="Zhang T."/>
            <person name="Song X."/>
            <person name="Zhang H."/>
            <person name="Dai N."/>
            <person name="Sheng W."/>
            <person name="Hou X."/>
            <person name="Wei L."/>
        </authorList>
    </citation>
    <scope>NUCLEOTIDE SEQUENCE</scope>
    <source>
        <strain evidence="3">G02</strain>
        <tissue evidence="3">Leaf</tissue>
    </source>
</reference>
<dbReference type="PANTHER" id="PTHR47186:SF20">
    <property type="entry name" value="DISEASE RESISTANCE PROTEIN RPS5-LIKE"/>
    <property type="match status" value="1"/>
</dbReference>
<feature type="domain" description="Disease resistance R13L4/SHOC-2-like LRR" evidence="2">
    <location>
        <begin position="38"/>
        <end position="208"/>
    </location>
</feature>
<dbReference type="InterPro" id="IPR055414">
    <property type="entry name" value="LRR_R13L4/SHOC2-like"/>
</dbReference>
<gene>
    <name evidence="3" type="ORF">Sradi_0541200</name>
</gene>
<evidence type="ECO:0000259" key="2">
    <source>
        <dbReference type="Pfam" id="PF23598"/>
    </source>
</evidence>
<dbReference type="InterPro" id="IPR032675">
    <property type="entry name" value="LRR_dom_sf"/>
</dbReference>
<keyword evidence="1" id="KW-0677">Repeat</keyword>
<dbReference type="PANTHER" id="PTHR47186">
    <property type="entry name" value="LEUCINE-RICH REPEAT-CONTAINING PROTEIN 57"/>
    <property type="match status" value="1"/>
</dbReference>
<comment type="caution">
    <text evidence="3">The sequence shown here is derived from an EMBL/GenBank/DDBJ whole genome shotgun (WGS) entry which is preliminary data.</text>
</comment>
<dbReference type="AlphaFoldDB" id="A0AAW2VLP8"/>
<evidence type="ECO:0000256" key="1">
    <source>
        <dbReference type="ARBA" id="ARBA00022737"/>
    </source>
</evidence>
<dbReference type="SUPFAM" id="SSF52058">
    <property type="entry name" value="L domain-like"/>
    <property type="match status" value="1"/>
</dbReference>
<name>A0AAW2VLP8_SESRA</name>
<dbReference type="Pfam" id="PF23598">
    <property type="entry name" value="LRR_14"/>
    <property type="match status" value="1"/>
</dbReference>
<reference evidence="3" key="2">
    <citation type="journal article" date="2024" name="Plant">
        <title>Genomic evolution and insights into agronomic trait innovations of Sesamum species.</title>
        <authorList>
            <person name="Miao H."/>
            <person name="Wang L."/>
            <person name="Qu L."/>
            <person name="Liu H."/>
            <person name="Sun Y."/>
            <person name="Le M."/>
            <person name="Wang Q."/>
            <person name="Wei S."/>
            <person name="Zheng Y."/>
            <person name="Lin W."/>
            <person name="Duan Y."/>
            <person name="Cao H."/>
            <person name="Xiong S."/>
            <person name="Wang X."/>
            <person name="Wei L."/>
            <person name="Li C."/>
            <person name="Ma Q."/>
            <person name="Ju M."/>
            <person name="Zhao R."/>
            <person name="Li G."/>
            <person name="Mu C."/>
            <person name="Tian Q."/>
            <person name="Mei H."/>
            <person name="Zhang T."/>
            <person name="Gao T."/>
            <person name="Zhang H."/>
        </authorList>
    </citation>
    <scope>NUCLEOTIDE SEQUENCE</scope>
    <source>
        <strain evidence="3">G02</strain>
    </source>
</reference>
<dbReference type="EMBL" id="JACGWJ010000003">
    <property type="protein sequence ID" value="KAL0429152.1"/>
    <property type="molecule type" value="Genomic_DNA"/>
</dbReference>
<organism evidence="3">
    <name type="scientific">Sesamum radiatum</name>
    <name type="common">Black benniseed</name>
    <dbReference type="NCBI Taxonomy" id="300843"/>
    <lineage>
        <taxon>Eukaryota</taxon>
        <taxon>Viridiplantae</taxon>
        <taxon>Streptophyta</taxon>
        <taxon>Embryophyta</taxon>
        <taxon>Tracheophyta</taxon>
        <taxon>Spermatophyta</taxon>
        <taxon>Magnoliopsida</taxon>
        <taxon>eudicotyledons</taxon>
        <taxon>Gunneridae</taxon>
        <taxon>Pentapetalae</taxon>
        <taxon>asterids</taxon>
        <taxon>lamiids</taxon>
        <taxon>Lamiales</taxon>
        <taxon>Pedaliaceae</taxon>
        <taxon>Sesamum</taxon>
    </lineage>
</organism>
<sequence>MDNQIKELPNVVTKCPTISTLLLQGNKMFSEVPDHFVRAFTSLKILDLSYCDGIKSLPAYLERLVDLRALFLKSCQHLETLPPLGGLAKLQVLVCSGTSISALPQGMEKLRSLRRLDLSYNSKLTVIPCGVMSGLSNLEYLDMRWSRVKFIGERGEISNLFKEILPLDRLIVLLVDVDSSASTLETTKTLLNKMMKFKRFEIFISSDMGFPDYRAGSKKLFFLNIHVRGERMAWLFANSTNITFKGCGGLDMMFANLVANRDEVGSFDSVKLLSIIQCKDGFGVGSHAKFDMLPNLEEIWLDSLTNLSCILDLALPLGLKFSKLRYITVSDCPELKYLIPLGTTVPSLEKLELVFCKQVEEVFKFDKNSVIEDTSITVFPKLRMIKLLNCPRLRLLNAACPRLENLYVWRCPLLKKLPLTAQNVGTFKEIRGEQEWWDQLEWENDDIKNNLQHCFRPH</sequence>
<dbReference type="Gene3D" id="3.80.10.10">
    <property type="entry name" value="Ribonuclease Inhibitor"/>
    <property type="match status" value="2"/>
</dbReference>
<protein>
    <recommendedName>
        <fullName evidence="2">Disease resistance R13L4/SHOC-2-like LRR domain-containing protein</fullName>
    </recommendedName>
</protein>
<accession>A0AAW2VLP8</accession>